<reference evidence="2" key="1">
    <citation type="journal article" date="2015" name="Nat. Genet.">
        <title>The genome and transcriptome of the zoonotic hookworm Ancylostoma ceylanicum identify infection-specific gene families.</title>
        <authorList>
            <person name="Schwarz E.M."/>
            <person name="Hu Y."/>
            <person name="Antoshechkin I."/>
            <person name="Miller M.M."/>
            <person name="Sternberg P.W."/>
            <person name="Aroian R.V."/>
        </authorList>
    </citation>
    <scope>NUCLEOTIDE SEQUENCE</scope>
    <source>
        <strain evidence="2">HY135</strain>
    </source>
</reference>
<sequence length="178" mass="20099">MGRRAKARAVRGGGVCNVLGYQAPGRGFESRYVIRFAFSNLRLLILFEVYYRKPLHATVLTTVTLKNAVAVQNGYDVRIPQVTPPYDCDQEDHSDFLMRKGGDTDSQLDLKFEFTGKDKKYPNVYDFLLDAGKIMGIKIKNYPLIESGKMLPKDIGCSFDMGMKKAVCILYLSYSGRM</sequence>
<comment type="caution">
    <text evidence="1">The sequence shown here is derived from an EMBL/GenBank/DDBJ whole genome shotgun (WGS) entry which is preliminary data.</text>
</comment>
<dbReference type="EMBL" id="JARK01001385">
    <property type="protein sequence ID" value="EYC11853.1"/>
    <property type="molecule type" value="Genomic_DNA"/>
</dbReference>
<proteinExistence type="predicted"/>
<evidence type="ECO:0000313" key="2">
    <source>
        <dbReference type="Proteomes" id="UP000024635"/>
    </source>
</evidence>
<keyword evidence="2" id="KW-1185">Reference proteome</keyword>
<evidence type="ECO:0000313" key="1">
    <source>
        <dbReference type="EMBL" id="EYC11853.1"/>
    </source>
</evidence>
<gene>
    <name evidence="1" type="primary">Acey_s0049.g1812</name>
    <name evidence="1" type="ORF">Y032_0049g1812</name>
</gene>
<accession>A0A016UB52</accession>
<name>A0A016UB52_9BILA</name>
<dbReference type="AlphaFoldDB" id="A0A016UB52"/>
<protein>
    <submittedName>
        <fullName evidence="1">Uncharacterized protein</fullName>
    </submittedName>
</protein>
<dbReference type="Proteomes" id="UP000024635">
    <property type="component" value="Unassembled WGS sequence"/>
</dbReference>
<organism evidence="1 2">
    <name type="scientific">Ancylostoma ceylanicum</name>
    <dbReference type="NCBI Taxonomy" id="53326"/>
    <lineage>
        <taxon>Eukaryota</taxon>
        <taxon>Metazoa</taxon>
        <taxon>Ecdysozoa</taxon>
        <taxon>Nematoda</taxon>
        <taxon>Chromadorea</taxon>
        <taxon>Rhabditida</taxon>
        <taxon>Rhabditina</taxon>
        <taxon>Rhabditomorpha</taxon>
        <taxon>Strongyloidea</taxon>
        <taxon>Ancylostomatidae</taxon>
        <taxon>Ancylostomatinae</taxon>
        <taxon>Ancylostoma</taxon>
    </lineage>
</organism>